<dbReference type="EMBL" id="GL871062">
    <property type="protein sequence ID" value="EGC35354.1"/>
    <property type="molecule type" value="Genomic_DNA"/>
</dbReference>
<dbReference type="OrthoDB" id="16424at2759"/>
<dbReference type="VEuPathDB" id="AmoebaDB:DICPUDRAFT_78921"/>
<reference evidence="2" key="1">
    <citation type="journal article" date="2011" name="Genome Biol.">
        <title>Comparative genomics of the social amoebae Dictyostelium discoideum and Dictyostelium purpureum.</title>
        <authorList>
            <consortium name="US DOE Joint Genome Institute (JGI-PGF)"/>
            <person name="Sucgang R."/>
            <person name="Kuo A."/>
            <person name="Tian X."/>
            <person name="Salerno W."/>
            <person name="Parikh A."/>
            <person name="Feasley C.L."/>
            <person name="Dalin E."/>
            <person name="Tu H."/>
            <person name="Huang E."/>
            <person name="Barry K."/>
            <person name="Lindquist E."/>
            <person name="Shapiro H."/>
            <person name="Bruce D."/>
            <person name="Schmutz J."/>
            <person name="Salamov A."/>
            <person name="Fey P."/>
            <person name="Gaudet P."/>
            <person name="Anjard C."/>
            <person name="Babu M.M."/>
            <person name="Basu S."/>
            <person name="Bushmanova Y."/>
            <person name="van der Wel H."/>
            <person name="Katoh-Kurasawa M."/>
            <person name="Dinh C."/>
            <person name="Coutinho P.M."/>
            <person name="Saito T."/>
            <person name="Elias M."/>
            <person name="Schaap P."/>
            <person name="Kay R.R."/>
            <person name="Henrissat B."/>
            <person name="Eichinger L."/>
            <person name="Rivero F."/>
            <person name="Putnam N.H."/>
            <person name="West C.M."/>
            <person name="Loomis W.F."/>
            <person name="Chisholm R.L."/>
            <person name="Shaulsky G."/>
            <person name="Strassmann J.E."/>
            <person name="Queller D.C."/>
            <person name="Kuspa A."/>
            <person name="Grigoriev I.V."/>
        </authorList>
    </citation>
    <scope>NUCLEOTIDE SEQUENCE [LARGE SCALE GENOMIC DNA]</scope>
    <source>
        <strain evidence="2">QSDP1</strain>
    </source>
</reference>
<evidence type="ECO:0008006" key="3">
    <source>
        <dbReference type="Google" id="ProtNLM"/>
    </source>
</evidence>
<dbReference type="Proteomes" id="UP000001064">
    <property type="component" value="Unassembled WGS sequence"/>
</dbReference>
<proteinExistence type="predicted"/>
<dbReference type="FunCoup" id="F0ZL03">
    <property type="interactions" value="26"/>
</dbReference>
<accession>F0ZL03</accession>
<organism evidence="1 2">
    <name type="scientific">Dictyostelium purpureum</name>
    <name type="common">Slime mold</name>
    <dbReference type="NCBI Taxonomy" id="5786"/>
    <lineage>
        <taxon>Eukaryota</taxon>
        <taxon>Amoebozoa</taxon>
        <taxon>Evosea</taxon>
        <taxon>Eumycetozoa</taxon>
        <taxon>Dictyostelia</taxon>
        <taxon>Dictyosteliales</taxon>
        <taxon>Dictyosteliaceae</taxon>
        <taxon>Dictyostelium</taxon>
    </lineage>
</organism>
<name>F0ZL03_DICPU</name>
<gene>
    <name evidence="1" type="ORF">DICPUDRAFT_78921</name>
</gene>
<protein>
    <recommendedName>
        <fullName evidence="3">Par3/HAL N-terminal domain-containing protein</fullName>
    </recommendedName>
</protein>
<dbReference type="GeneID" id="10501509"/>
<sequence>MRVKVLWKEHKFILPTGKNNVKVSDLFRDIASKFASYSLEEFIVSELKTIDGFIISPHYLIEEAIVDNETLVVVDFESWKNEQFKLCNKSFVLFALENFEQDNKLRVNIGLNTLNKLFVSIGLYNKLYRLELFDSSDLRAFHKDGDHVVTHWEDGKGNVAKVFFVVEGGVVKTVRAEISTESAPIPQIQSINILVSGNKIEAGEIKTIQNAYAPYTEDSTVTPQDEVRTGKSYQDYDIDYYVTDGGNGTDASNHAVVTGPSNIRFEQTDITRAEMSQYSNNGVFWNSFYTDFQITNNDPDRITLSKISAEYQDIAGEWKPMSALFGTKRSNSNYDYNWRTDSSNIIIPLDPRDTIKLSFNTRVEIKGDNSERRYRSHHSLPNVLNIKVHVTDDKQKVTTIPLLYKNKTEDPVFPILKTRQARVDKPIVFFQTVDNLKTTNRGWVQLTKSTNDNKNILVYSSNFSSSQHYISEVSLHEAVYQASKNKESKYKISHYSASNSDFSVEVFAHIDFEKKRVTSLVFELFDSTKTNSSVKYFPIPKFVDEKW</sequence>
<dbReference type="OMA" id="THWEDGK"/>
<evidence type="ECO:0000313" key="1">
    <source>
        <dbReference type="EMBL" id="EGC35354.1"/>
    </source>
</evidence>
<evidence type="ECO:0000313" key="2">
    <source>
        <dbReference type="Proteomes" id="UP000001064"/>
    </source>
</evidence>
<keyword evidence="2" id="KW-1185">Reference proteome</keyword>
<dbReference type="AlphaFoldDB" id="F0ZL03"/>
<dbReference type="KEGG" id="dpp:DICPUDRAFT_78921"/>
<dbReference type="InParanoid" id="F0ZL03"/>
<dbReference type="RefSeq" id="XP_003288092.1">
    <property type="nucleotide sequence ID" value="XM_003288044.1"/>
</dbReference>
<dbReference type="eggNOG" id="ENOG502R8D6">
    <property type="taxonomic scope" value="Eukaryota"/>
</dbReference>